<evidence type="ECO:0000256" key="6">
    <source>
        <dbReference type="RuleBase" id="RU000716"/>
    </source>
</evidence>
<comment type="similarity">
    <text evidence="1 6">Belongs to the sigma-70 factor family. ECF subfamily.</text>
</comment>
<keyword evidence="5 6" id="KW-0804">Transcription</keyword>
<evidence type="ECO:0000259" key="7">
    <source>
        <dbReference type="Pfam" id="PF04542"/>
    </source>
</evidence>
<dbReference type="Proteomes" id="UP000597206">
    <property type="component" value="Unassembled WGS sequence"/>
</dbReference>
<evidence type="ECO:0000256" key="5">
    <source>
        <dbReference type="ARBA" id="ARBA00023163"/>
    </source>
</evidence>
<organism evidence="9 10">
    <name type="scientific">Vibrio nitrifigilis</name>
    <dbReference type="NCBI Taxonomy" id="2789781"/>
    <lineage>
        <taxon>Bacteria</taxon>
        <taxon>Pseudomonadati</taxon>
        <taxon>Pseudomonadota</taxon>
        <taxon>Gammaproteobacteria</taxon>
        <taxon>Vibrionales</taxon>
        <taxon>Vibrionaceae</taxon>
        <taxon>Vibrio</taxon>
    </lineage>
</organism>
<dbReference type="RefSeq" id="WP_196122508.1">
    <property type="nucleotide sequence ID" value="NZ_JADPMR010000001.1"/>
</dbReference>
<dbReference type="InterPro" id="IPR013325">
    <property type="entry name" value="RNA_pol_sigma_r2"/>
</dbReference>
<evidence type="ECO:0000313" key="9">
    <source>
        <dbReference type="EMBL" id="MBF8999340.1"/>
    </source>
</evidence>
<dbReference type="Pfam" id="PF04545">
    <property type="entry name" value="Sigma70_r4"/>
    <property type="match status" value="1"/>
</dbReference>
<keyword evidence="4 6" id="KW-0238">DNA-binding</keyword>
<evidence type="ECO:0000256" key="4">
    <source>
        <dbReference type="ARBA" id="ARBA00023125"/>
    </source>
</evidence>
<dbReference type="InterPro" id="IPR039425">
    <property type="entry name" value="RNA_pol_sigma-70-like"/>
</dbReference>
<proteinExistence type="inferred from homology"/>
<dbReference type="CDD" id="cd06171">
    <property type="entry name" value="Sigma70_r4"/>
    <property type="match status" value="1"/>
</dbReference>
<dbReference type="InterPro" id="IPR014284">
    <property type="entry name" value="RNA_pol_sigma-70_dom"/>
</dbReference>
<dbReference type="Gene3D" id="1.10.10.10">
    <property type="entry name" value="Winged helix-like DNA-binding domain superfamily/Winged helix DNA-binding domain"/>
    <property type="match status" value="1"/>
</dbReference>
<dbReference type="SUPFAM" id="SSF88659">
    <property type="entry name" value="Sigma3 and sigma4 domains of RNA polymerase sigma factors"/>
    <property type="match status" value="1"/>
</dbReference>
<dbReference type="InterPro" id="IPR007630">
    <property type="entry name" value="RNA_pol_sigma70_r4"/>
</dbReference>
<feature type="domain" description="RNA polymerase sigma-70 region 4" evidence="8">
    <location>
        <begin position="144"/>
        <end position="191"/>
    </location>
</feature>
<dbReference type="Pfam" id="PF04542">
    <property type="entry name" value="Sigma70_r2"/>
    <property type="match status" value="1"/>
</dbReference>
<evidence type="ECO:0000259" key="8">
    <source>
        <dbReference type="Pfam" id="PF04545"/>
    </source>
</evidence>
<dbReference type="PANTHER" id="PTHR43133:SF62">
    <property type="entry name" value="RNA POLYMERASE SIGMA FACTOR SIGZ"/>
    <property type="match status" value="1"/>
</dbReference>
<evidence type="ECO:0000256" key="3">
    <source>
        <dbReference type="ARBA" id="ARBA00023082"/>
    </source>
</evidence>
<evidence type="ECO:0000256" key="2">
    <source>
        <dbReference type="ARBA" id="ARBA00023015"/>
    </source>
</evidence>
<accession>A0ABS0GAA0</accession>
<evidence type="ECO:0000256" key="1">
    <source>
        <dbReference type="ARBA" id="ARBA00010641"/>
    </source>
</evidence>
<dbReference type="NCBIfam" id="TIGR02937">
    <property type="entry name" value="sigma70-ECF"/>
    <property type="match status" value="1"/>
</dbReference>
<dbReference type="EMBL" id="JADPMR010000001">
    <property type="protein sequence ID" value="MBF8999340.1"/>
    <property type="molecule type" value="Genomic_DNA"/>
</dbReference>
<dbReference type="SUPFAM" id="SSF88946">
    <property type="entry name" value="Sigma2 domain of RNA polymerase sigma factors"/>
    <property type="match status" value="1"/>
</dbReference>
<dbReference type="InterPro" id="IPR013324">
    <property type="entry name" value="RNA_pol_sigma_r3/r4-like"/>
</dbReference>
<dbReference type="InterPro" id="IPR000838">
    <property type="entry name" value="RNA_pol_sigma70_ECF_CS"/>
</dbReference>
<gene>
    <name evidence="9" type="ORF">I1A42_01915</name>
</gene>
<protein>
    <recommendedName>
        <fullName evidence="6">RNA polymerase sigma factor</fullName>
    </recommendedName>
</protein>
<keyword evidence="2 6" id="KW-0805">Transcription regulation</keyword>
<name>A0ABS0GAA0_9VIBR</name>
<evidence type="ECO:0000313" key="10">
    <source>
        <dbReference type="Proteomes" id="UP000597206"/>
    </source>
</evidence>
<dbReference type="PANTHER" id="PTHR43133">
    <property type="entry name" value="RNA POLYMERASE ECF-TYPE SIGMA FACTO"/>
    <property type="match status" value="1"/>
</dbReference>
<keyword evidence="10" id="KW-1185">Reference proteome</keyword>
<dbReference type="InterPro" id="IPR036388">
    <property type="entry name" value="WH-like_DNA-bd_sf"/>
</dbReference>
<sequence length="199" mass="23201">MRQSEILLLTASKFERADWTDCMEKVKQRDKHAFALIFSYFSPRLKQFVFKHIGNEQASLELVQETLAVVWQKSHLFNGEKSGLSTWIFTIARNLCFDTLRRQKGKDGYLLADDIWPADFCPPDLVEHYAPEHEMLKEQVIKFLDQLPDAQQKVVRAIYLDELPHQQVADMYNIPLGTVKSRLRLAVEKLRISIDAEHL</sequence>
<dbReference type="PROSITE" id="PS01063">
    <property type="entry name" value="SIGMA70_ECF"/>
    <property type="match status" value="1"/>
</dbReference>
<reference evidence="9 10" key="1">
    <citation type="submission" date="2020-11" db="EMBL/GenBank/DDBJ databases">
        <title>Vibrio nitrifigilis sp. nov., a marine nitrogen-fixing bacterium isolated from the lagoon sediment of an islet inside an atoll.</title>
        <authorList>
            <person name="Wang L.-T."/>
            <person name="Shieh W.Y."/>
        </authorList>
    </citation>
    <scope>NUCLEOTIDE SEQUENCE [LARGE SCALE GENOMIC DNA]</scope>
    <source>
        <strain evidence="9 10">NFV-1</strain>
    </source>
</reference>
<dbReference type="InterPro" id="IPR007627">
    <property type="entry name" value="RNA_pol_sigma70_r2"/>
</dbReference>
<dbReference type="Gene3D" id="1.10.1740.10">
    <property type="match status" value="1"/>
</dbReference>
<comment type="caution">
    <text evidence="9">The sequence shown here is derived from an EMBL/GenBank/DDBJ whole genome shotgun (WGS) entry which is preliminary data.</text>
</comment>
<feature type="domain" description="RNA polymerase sigma-70 region 2" evidence="7">
    <location>
        <begin position="38"/>
        <end position="104"/>
    </location>
</feature>
<keyword evidence="3 6" id="KW-0731">Sigma factor</keyword>